<dbReference type="SUPFAM" id="SSF52141">
    <property type="entry name" value="Uracil-DNA glycosylase-like"/>
    <property type="match status" value="1"/>
</dbReference>
<keyword evidence="14" id="KW-1185">Reference proteome</keyword>
<comment type="caution">
    <text evidence="13">The sequence shown here is derived from an EMBL/GenBank/DDBJ whole genome shotgun (WGS) entry which is preliminary data.</text>
</comment>
<organism evidence="13 14">
    <name type="scientific">Nannocystis pusilla</name>
    <dbReference type="NCBI Taxonomy" id="889268"/>
    <lineage>
        <taxon>Bacteria</taxon>
        <taxon>Pseudomonadati</taxon>
        <taxon>Myxococcota</taxon>
        <taxon>Polyangia</taxon>
        <taxon>Nannocystales</taxon>
        <taxon>Nannocystaceae</taxon>
        <taxon>Nannocystis</taxon>
    </lineage>
</organism>
<dbReference type="NCBIfam" id="NF003588">
    <property type="entry name" value="PRK05254.1-1"/>
    <property type="match status" value="1"/>
</dbReference>
<evidence type="ECO:0000313" key="14">
    <source>
        <dbReference type="Proteomes" id="UP001150924"/>
    </source>
</evidence>
<dbReference type="Proteomes" id="UP001150924">
    <property type="component" value="Unassembled WGS sequence"/>
</dbReference>
<dbReference type="NCBIfam" id="NF003591">
    <property type="entry name" value="PRK05254.1-4"/>
    <property type="match status" value="1"/>
</dbReference>
<dbReference type="InterPro" id="IPR002043">
    <property type="entry name" value="UDG_fam1"/>
</dbReference>
<evidence type="ECO:0000256" key="1">
    <source>
        <dbReference type="ARBA" id="ARBA00001400"/>
    </source>
</evidence>
<sequence length="228" mass="25318">MYGYGNWTLPGSWHAALAEEMAKPYFKDLVDFVGYERENNTVYPPEEDVFRAFELTPFEQVKVVILGQDPYHDEGQAHGLCFSVLPGVKPPASLANIFKELAADLGCGIPPHGNLQSWAEQGVLLLNTVLTVRAHTPGSHKNKGWEKFTDAVIRALSSRNEPVVFALWGDFARKKAALIDERRHRILVAPHPSPILGKGPKFLGSRPFSAINAALEDLGYPAIDWQIF</sequence>
<dbReference type="GO" id="GO:0004844">
    <property type="term" value="F:uracil DNA N-glycosylase activity"/>
    <property type="evidence" value="ECO:0007669"/>
    <property type="project" value="UniProtKB-UniRule"/>
</dbReference>
<reference evidence="13" key="1">
    <citation type="submission" date="2022-11" db="EMBL/GenBank/DDBJ databases">
        <title>Minimal conservation of predation-associated metabolite biosynthetic gene clusters underscores biosynthetic potential of Myxococcota including descriptions for ten novel species: Archangium lansinium sp. nov., Myxococcus landrumus sp. nov., Nannocystis bai.</title>
        <authorList>
            <person name="Ahearne A."/>
            <person name="Stevens C."/>
            <person name="Phillips K."/>
        </authorList>
    </citation>
    <scope>NUCLEOTIDE SEQUENCE</scope>
    <source>
        <strain evidence="13">Na p29</strain>
    </source>
</reference>
<dbReference type="PROSITE" id="PS00130">
    <property type="entry name" value="U_DNA_GLYCOSYLASE"/>
    <property type="match status" value="1"/>
</dbReference>
<dbReference type="NCBIfam" id="TIGR00628">
    <property type="entry name" value="ung"/>
    <property type="match status" value="1"/>
</dbReference>
<evidence type="ECO:0000256" key="9">
    <source>
        <dbReference type="HAMAP-Rule" id="MF_00148"/>
    </source>
</evidence>
<dbReference type="Pfam" id="PF03167">
    <property type="entry name" value="UDG"/>
    <property type="match status" value="1"/>
</dbReference>
<evidence type="ECO:0000256" key="8">
    <source>
        <dbReference type="ARBA" id="ARBA00023204"/>
    </source>
</evidence>
<evidence type="ECO:0000256" key="7">
    <source>
        <dbReference type="ARBA" id="ARBA00022801"/>
    </source>
</evidence>
<dbReference type="InterPro" id="IPR036895">
    <property type="entry name" value="Uracil-DNA_glycosylase-like_sf"/>
</dbReference>
<dbReference type="SMART" id="SM00987">
    <property type="entry name" value="UreE_C"/>
    <property type="match status" value="1"/>
</dbReference>
<keyword evidence="7 9" id="KW-0378">Hydrolase</keyword>
<dbReference type="CDD" id="cd10027">
    <property type="entry name" value="UDG-F1-like"/>
    <property type="match status" value="1"/>
</dbReference>
<dbReference type="NCBIfam" id="NF003592">
    <property type="entry name" value="PRK05254.1-5"/>
    <property type="match status" value="1"/>
</dbReference>
<evidence type="ECO:0000256" key="10">
    <source>
        <dbReference type="PROSITE-ProRule" id="PRU10072"/>
    </source>
</evidence>
<name>A0A9X3IW76_9BACT</name>
<dbReference type="PANTHER" id="PTHR11264:SF0">
    <property type="entry name" value="URACIL-DNA GLYCOSYLASE"/>
    <property type="match status" value="1"/>
</dbReference>
<evidence type="ECO:0000256" key="11">
    <source>
        <dbReference type="RuleBase" id="RU003780"/>
    </source>
</evidence>
<protein>
    <recommendedName>
        <fullName evidence="5 9">Uracil-DNA glycosylase</fullName>
        <shortName evidence="9">UDG</shortName>
        <ecNumber evidence="4 9">3.2.2.27</ecNumber>
    </recommendedName>
</protein>
<keyword evidence="8 9" id="KW-0234">DNA repair</keyword>
<feature type="active site" description="Proton acceptor" evidence="9 10">
    <location>
        <position position="69"/>
    </location>
</feature>
<accession>A0A9X3IW76</accession>
<dbReference type="GO" id="GO:0005737">
    <property type="term" value="C:cytoplasm"/>
    <property type="evidence" value="ECO:0007669"/>
    <property type="project" value="UniProtKB-SubCell"/>
</dbReference>
<dbReference type="RefSeq" id="WP_267766863.1">
    <property type="nucleotide sequence ID" value="NZ_JAPNKE010000002.1"/>
</dbReference>
<evidence type="ECO:0000256" key="3">
    <source>
        <dbReference type="ARBA" id="ARBA00008184"/>
    </source>
</evidence>
<dbReference type="EMBL" id="JAPNKE010000002">
    <property type="protein sequence ID" value="MCY1005219.1"/>
    <property type="molecule type" value="Genomic_DNA"/>
</dbReference>
<dbReference type="NCBIfam" id="NF003589">
    <property type="entry name" value="PRK05254.1-2"/>
    <property type="match status" value="1"/>
</dbReference>
<keyword evidence="9" id="KW-0963">Cytoplasm</keyword>
<dbReference type="HAMAP" id="MF_00148">
    <property type="entry name" value="UDG"/>
    <property type="match status" value="1"/>
</dbReference>
<keyword evidence="6 9" id="KW-0227">DNA damage</keyword>
<dbReference type="InterPro" id="IPR018085">
    <property type="entry name" value="Ura-DNA_Glyclase_AS"/>
</dbReference>
<dbReference type="SMART" id="SM00986">
    <property type="entry name" value="UDG"/>
    <property type="match status" value="1"/>
</dbReference>
<dbReference type="PANTHER" id="PTHR11264">
    <property type="entry name" value="URACIL-DNA GLYCOSYLASE"/>
    <property type="match status" value="1"/>
</dbReference>
<evidence type="ECO:0000259" key="12">
    <source>
        <dbReference type="SMART" id="SM00986"/>
    </source>
</evidence>
<feature type="domain" description="Uracil-DNA glycosylase-like" evidence="12">
    <location>
        <begin position="54"/>
        <end position="215"/>
    </location>
</feature>
<comment type="function">
    <text evidence="2 9 11">Excises uracil residues from the DNA which can arise as a result of misincorporation of dUMP residues by DNA polymerase or due to deamination of cytosine.</text>
</comment>
<dbReference type="InterPro" id="IPR005122">
    <property type="entry name" value="Uracil-DNA_glycosylase-like"/>
</dbReference>
<dbReference type="GO" id="GO:0097510">
    <property type="term" value="P:base-excision repair, AP site formation via deaminated base removal"/>
    <property type="evidence" value="ECO:0007669"/>
    <property type="project" value="TreeGrafter"/>
</dbReference>
<dbReference type="Gene3D" id="3.40.470.10">
    <property type="entry name" value="Uracil-DNA glycosylase-like domain"/>
    <property type="match status" value="1"/>
</dbReference>
<keyword evidence="13" id="KW-0326">Glycosidase</keyword>
<evidence type="ECO:0000256" key="4">
    <source>
        <dbReference type="ARBA" id="ARBA00012030"/>
    </source>
</evidence>
<evidence type="ECO:0000313" key="13">
    <source>
        <dbReference type="EMBL" id="MCY1005219.1"/>
    </source>
</evidence>
<evidence type="ECO:0000256" key="6">
    <source>
        <dbReference type="ARBA" id="ARBA00022763"/>
    </source>
</evidence>
<evidence type="ECO:0000256" key="2">
    <source>
        <dbReference type="ARBA" id="ARBA00002631"/>
    </source>
</evidence>
<comment type="similarity">
    <text evidence="3 9 11">Belongs to the uracil-DNA glycosylase (UDG) superfamily. UNG family.</text>
</comment>
<gene>
    <name evidence="9 13" type="primary">ung</name>
    <name evidence="13" type="ORF">OV079_06460</name>
</gene>
<comment type="catalytic activity">
    <reaction evidence="1 9 11">
        <text>Hydrolyzes single-stranded DNA or mismatched double-stranded DNA and polynucleotides, releasing free uracil.</text>
        <dbReference type="EC" id="3.2.2.27"/>
    </reaction>
</comment>
<evidence type="ECO:0000256" key="5">
    <source>
        <dbReference type="ARBA" id="ARBA00018429"/>
    </source>
</evidence>
<dbReference type="AlphaFoldDB" id="A0A9X3IW76"/>
<comment type="subcellular location">
    <subcellularLocation>
        <location evidence="9">Cytoplasm</location>
    </subcellularLocation>
</comment>
<proteinExistence type="inferred from homology"/>
<dbReference type="FunFam" id="3.40.470.10:FF:000001">
    <property type="entry name" value="Uracil-DNA glycosylase"/>
    <property type="match status" value="1"/>
</dbReference>
<dbReference type="EC" id="3.2.2.27" evidence="4 9"/>